<keyword evidence="2 4" id="KW-0442">Lipid degradation</keyword>
<evidence type="ECO:0000313" key="7">
    <source>
        <dbReference type="Proteomes" id="UP001500751"/>
    </source>
</evidence>
<feature type="active site" description="Nucleophile" evidence="4">
    <location>
        <position position="44"/>
    </location>
</feature>
<dbReference type="InterPro" id="IPR002641">
    <property type="entry name" value="PNPLA_dom"/>
</dbReference>
<evidence type="ECO:0000259" key="5">
    <source>
        <dbReference type="PROSITE" id="PS51635"/>
    </source>
</evidence>
<proteinExistence type="predicted"/>
<keyword evidence="1 4" id="KW-0378">Hydrolase</keyword>
<sequence length="331" mass="32722">MTESRAVVLGGGGVAGIAWTAGVLAALIDAGVPVADADLVVGTSAGAVAGAHLAGGKAAVRDLLRRQTDPEAQTPELPSPVGFEALLASWSVFIDIADPEERGRAAGRLALAARTVSEAERAAVIRARVPAVAAAPTATAAPAVPTSAAVPVSAAVSASATVSTSAVSAISTVPAAAPGTPTASATPRWPERRLVVVAVDAATGRTALFDRDSGVPLVDALTASCALPGAWPPATIGAARYLDGAIRTMTNADLAAGHDRVLVIAPMAALDRDLDGQVQTLRGKVGVLSPDEAALRAFGPDPLAAGTRAAGAEAGYAHGTAWADEAAAVWA</sequence>
<evidence type="ECO:0000256" key="1">
    <source>
        <dbReference type="ARBA" id="ARBA00022801"/>
    </source>
</evidence>
<dbReference type="Gene3D" id="3.40.1090.10">
    <property type="entry name" value="Cytosolic phospholipase A2 catalytic domain"/>
    <property type="match status" value="2"/>
</dbReference>
<feature type="short sequence motif" description="GXSXG" evidence="4">
    <location>
        <begin position="42"/>
        <end position="46"/>
    </location>
</feature>
<dbReference type="PROSITE" id="PS51635">
    <property type="entry name" value="PNPLA"/>
    <property type="match status" value="1"/>
</dbReference>
<feature type="domain" description="PNPLA" evidence="5">
    <location>
        <begin position="8"/>
        <end position="257"/>
    </location>
</feature>
<evidence type="ECO:0000256" key="4">
    <source>
        <dbReference type="PROSITE-ProRule" id="PRU01161"/>
    </source>
</evidence>
<accession>A0ABP5H6A6</accession>
<dbReference type="InterPro" id="IPR050301">
    <property type="entry name" value="NTE"/>
</dbReference>
<name>A0ABP5H6A6_9ACTN</name>
<dbReference type="InterPro" id="IPR016035">
    <property type="entry name" value="Acyl_Trfase/lysoPLipase"/>
</dbReference>
<comment type="caution">
    <text evidence="4">Lacks conserved residue(s) required for the propagation of feature annotation.</text>
</comment>
<organism evidence="6 7">
    <name type="scientific">Catenulispora yoronensis</name>
    <dbReference type="NCBI Taxonomy" id="450799"/>
    <lineage>
        <taxon>Bacteria</taxon>
        <taxon>Bacillati</taxon>
        <taxon>Actinomycetota</taxon>
        <taxon>Actinomycetes</taxon>
        <taxon>Catenulisporales</taxon>
        <taxon>Catenulisporaceae</taxon>
        <taxon>Catenulispora</taxon>
    </lineage>
</organism>
<dbReference type="Pfam" id="PF01734">
    <property type="entry name" value="Patatin"/>
    <property type="match status" value="1"/>
</dbReference>
<dbReference type="PANTHER" id="PTHR14226:SF57">
    <property type="entry name" value="BLR7027 PROTEIN"/>
    <property type="match status" value="1"/>
</dbReference>
<gene>
    <name evidence="6" type="ORF">GCM10009839_92040</name>
</gene>
<reference evidence="7" key="1">
    <citation type="journal article" date="2019" name="Int. J. Syst. Evol. Microbiol.">
        <title>The Global Catalogue of Microorganisms (GCM) 10K type strain sequencing project: providing services to taxonomists for standard genome sequencing and annotation.</title>
        <authorList>
            <consortium name="The Broad Institute Genomics Platform"/>
            <consortium name="The Broad Institute Genome Sequencing Center for Infectious Disease"/>
            <person name="Wu L."/>
            <person name="Ma J."/>
        </authorList>
    </citation>
    <scope>NUCLEOTIDE SEQUENCE [LARGE SCALE GENOMIC DNA]</scope>
    <source>
        <strain evidence="7">JCM 16014</strain>
    </source>
</reference>
<keyword evidence="7" id="KW-1185">Reference proteome</keyword>
<keyword evidence="3 4" id="KW-0443">Lipid metabolism</keyword>
<evidence type="ECO:0000256" key="3">
    <source>
        <dbReference type="ARBA" id="ARBA00023098"/>
    </source>
</evidence>
<evidence type="ECO:0000256" key="2">
    <source>
        <dbReference type="ARBA" id="ARBA00022963"/>
    </source>
</evidence>
<comment type="caution">
    <text evidence="6">The sequence shown here is derived from an EMBL/GenBank/DDBJ whole genome shotgun (WGS) entry which is preliminary data.</text>
</comment>
<dbReference type="RefSeq" id="WP_344672097.1">
    <property type="nucleotide sequence ID" value="NZ_BAAAQN010000106.1"/>
</dbReference>
<dbReference type="Proteomes" id="UP001500751">
    <property type="component" value="Unassembled WGS sequence"/>
</dbReference>
<feature type="short sequence motif" description="DGA/G" evidence="4">
    <location>
        <begin position="243"/>
        <end position="245"/>
    </location>
</feature>
<protein>
    <recommendedName>
        <fullName evidence="5">PNPLA domain-containing protein</fullName>
    </recommendedName>
</protein>
<feature type="active site" description="Proton acceptor" evidence="4">
    <location>
        <position position="243"/>
    </location>
</feature>
<dbReference type="PANTHER" id="PTHR14226">
    <property type="entry name" value="NEUROPATHY TARGET ESTERASE/SWISS CHEESE D.MELANOGASTER"/>
    <property type="match status" value="1"/>
</dbReference>
<dbReference type="SUPFAM" id="SSF52151">
    <property type="entry name" value="FabD/lysophospholipase-like"/>
    <property type="match status" value="1"/>
</dbReference>
<dbReference type="EMBL" id="BAAAQN010000106">
    <property type="protein sequence ID" value="GAA2065943.1"/>
    <property type="molecule type" value="Genomic_DNA"/>
</dbReference>
<evidence type="ECO:0000313" key="6">
    <source>
        <dbReference type="EMBL" id="GAA2065943.1"/>
    </source>
</evidence>